<reference evidence="1" key="1">
    <citation type="submission" date="2024-09" db="EMBL/GenBank/DDBJ databases">
        <title>Whole genome shotgun sequence of Pseudomonas alcaligenes NBRC 14159.</title>
        <authorList>
            <person name="Yoshida I."/>
            <person name="Hosoyama A."/>
            <person name="Tsuchikane K."/>
            <person name="Noguchi M."/>
            <person name="Hirakata S."/>
            <person name="Ando Y."/>
            <person name="Ohji S."/>
            <person name="Yamazoe A."/>
            <person name="Yamazaki S."/>
            <person name="Fujita N."/>
        </authorList>
    </citation>
    <scope>NUCLEOTIDE SEQUENCE</scope>
    <source>
        <strain evidence="1">NBRC 14159</strain>
    </source>
</reference>
<dbReference type="Proteomes" id="UP000016560">
    <property type="component" value="Unassembled WGS sequence"/>
</dbReference>
<keyword evidence="2" id="KW-1185">Reference proteome</keyword>
<protein>
    <submittedName>
        <fullName evidence="1">Uncharacterized protein</fullName>
    </submittedName>
</protein>
<name>U2ZB97_AQUA1</name>
<dbReference type="AlphaFoldDB" id="U2ZB97"/>
<accession>U2ZB97</accession>
<comment type="caution">
    <text evidence="1">The sequence shown here is derived from an EMBL/GenBank/DDBJ whole genome shotgun (WGS) entry which is preliminary data.</text>
</comment>
<gene>
    <name evidence="1" type="ORF">PA6_060_00060</name>
</gene>
<dbReference type="EMBL" id="BATI01000060">
    <property type="protein sequence ID" value="GAD65001.1"/>
    <property type="molecule type" value="Genomic_DNA"/>
</dbReference>
<proteinExistence type="predicted"/>
<sequence length="66" mass="7476">MPEMSFYDTQHVRKHHRSSYLSSPISGLDFPTKIRRPRLITDALGVCSPLPSSAGRELIWHTPDEG</sequence>
<evidence type="ECO:0000313" key="2">
    <source>
        <dbReference type="Proteomes" id="UP000016560"/>
    </source>
</evidence>
<organism evidence="1 2">
    <name type="scientific">Aquipseudomonas alcaligenes (strain ATCC 14909 / DSM 50342 / CCUG 1425 / JCM 20561 / NBRC 14159 / NCIMB 9945 / NCTC 10367 / 1577)</name>
    <name type="common">Pseudomonas alcaligenes</name>
    <dbReference type="NCBI Taxonomy" id="1215092"/>
    <lineage>
        <taxon>Bacteria</taxon>
        <taxon>Pseudomonadati</taxon>
        <taxon>Pseudomonadota</taxon>
        <taxon>Gammaproteobacteria</taxon>
        <taxon>Pseudomonadales</taxon>
        <taxon>Pseudomonadaceae</taxon>
        <taxon>Aquipseudomonas</taxon>
    </lineage>
</organism>
<evidence type="ECO:0000313" key="1">
    <source>
        <dbReference type="EMBL" id="GAD65001.1"/>
    </source>
</evidence>